<gene>
    <name evidence="3" type="ORF">PYCCODRAFT_459146</name>
</gene>
<evidence type="ECO:0000256" key="1">
    <source>
        <dbReference type="SAM" id="MobiDB-lite"/>
    </source>
</evidence>
<feature type="transmembrane region" description="Helical" evidence="2">
    <location>
        <begin position="134"/>
        <end position="151"/>
    </location>
</feature>
<keyword evidence="2" id="KW-1133">Transmembrane helix</keyword>
<keyword evidence="2" id="KW-0472">Membrane</keyword>
<sequence>MVSHLAICPSQQVKTILQMCVRTPRGTCADAIGTVTVELTISSSLHLSSNHSPHCSHKHPTCADRHSKPPATRMPPARPIPRPMLPSITGGAHAPRRPPQPPPPKRGATPRTRALCTPQYLRPLPRRRRNARRGAGTFAAIAASCAIRFLIAL</sequence>
<reference evidence="3 4" key="1">
    <citation type="journal article" date="2015" name="Biotechnol. Biofuels">
        <title>Enhanced degradation of softwood versus hardwood by the white-rot fungus Pycnoporus coccineus.</title>
        <authorList>
            <person name="Couturier M."/>
            <person name="Navarro D."/>
            <person name="Chevret D."/>
            <person name="Henrissat B."/>
            <person name="Piumi F."/>
            <person name="Ruiz-Duenas F.J."/>
            <person name="Martinez A.T."/>
            <person name="Grigoriev I.V."/>
            <person name="Riley R."/>
            <person name="Lipzen A."/>
            <person name="Berrin J.G."/>
            <person name="Master E.R."/>
            <person name="Rosso M.N."/>
        </authorList>
    </citation>
    <scope>NUCLEOTIDE SEQUENCE [LARGE SCALE GENOMIC DNA]</scope>
    <source>
        <strain evidence="3 4">BRFM310</strain>
    </source>
</reference>
<name>A0A1Y2ILD0_TRAC3</name>
<feature type="compositionally biased region" description="Pro residues" evidence="1">
    <location>
        <begin position="72"/>
        <end position="84"/>
    </location>
</feature>
<dbReference type="EMBL" id="KZ084108">
    <property type="protein sequence ID" value="OSD01949.1"/>
    <property type="molecule type" value="Genomic_DNA"/>
</dbReference>
<feature type="region of interest" description="Disordered" evidence="1">
    <location>
        <begin position="47"/>
        <end position="116"/>
    </location>
</feature>
<evidence type="ECO:0000256" key="2">
    <source>
        <dbReference type="SAM" id="Phobius"/>
    </source>
</evidence>
<protein>
    <submittedName>
        <fullName evidence="3">Uncharacterized protein</fullName>
    </submittedName>
</protein>
<accession>A0A1Y2ILD0</accession>
<keyword evidence="4" id="KW-1185">Reference proteome</keyword>
<proteinExistence type="predicted"/>
<keyword evidence="2" id="KW-0812">Transmembrane</keyword>
<dbReference type="AlphaFoldDB" id="A0A1Y2ILD0"/>
<evidence type="ECO:0000313" key="3">
    <source>
        <dbReference type="EMBL" id="OSD01949.1"/>
    </source>
</evidence>
<organism evidence="3 4">
    <name type="scientific">Trametes coccinea (strain BRFM310)</name>
    <name type="common">Pycnoporus coccineus</name>
    <dbReference type="NCBI Taxonomy" id="1353009"/>
    <lineage>
        <taxon>Eukaryota</taxon>
        <taxon>Fungi</taxon>
        <taxon>Dikarya</taxon>
        <taxon>Basidiomycota</taxon>
        <taxon>Agaricomycotina</taxon>
        <taxon>Agaricomycetes</taxon>
        <taxon>Polyporales</taxon>
        <taxon>Polyporaceae</taxon>
        <taxon>Trametes</taxon>
    </lineage>
</organism>
<evidence type="ECO:0000313" key="4">
    <source>
        <dbReference type="Proteomes" id="UP000193067"/>
    </source>
</evidence>
<dbReference type="Proteomes" id="UP000193067">
    <property type="component" value="Unassembled WGS sequence"/>
</dbReference>